<accession>A0ABR9AU89</accession>
<keyword evidence="4" id="KW-1185">Reference proteome</keyword>
<feature type="transmembrane region" description="Helical" evidence="1">
    <location>
        <begin position="88"/>
        <end position="105"/>
    </location>
</feature>
<reference evidence="3 4" key="1">
    <citation type="submission" date="2020-09" db="EMBL/GenBank/DDBJ databases">
        <title>Echinicola sp. CAU 1574 isolated from sand of Sido Beach.</title>
        <authorList>
            <person name="Kim W."/>
        </authorList>
    </citation>
    <scope>NUCLEOTIDE SEQUENCE [LARGE SCALE GENOMIC DNA]</scope>
    <source>
        <strain evidence="3 4">CAU 1574</strain>
    </source>
</reference>
<comment type="caution">
    <text evidence="3">The sequence shown here is derived from an EMBL/GenBank/DDBJ whole genome shotgun (WGS) entry which is preliminary data.</text>
</comment>
<feature type="transmembrane region" description="Helical" evidence="1">
    <location>
        <begin position="59"/>
        <end position="76"/>
    </location>
</feature>
<feature type="domain" description="LiaF transmembrane" evidence="2">
    <location>
        <begin position="15"/>
        <end position="109"/>
    </location>
</feature>
<organism evidence="3 4">
    <name type="scientific">Echinicola arenosa</name>
    <dbReference type="NCBI Taxonomy" id="2774144"/>
    <lineage>
        <taxon>Bacteria</taxon>
        <taxon>Pseudomonadati</taxon>
        <taxon>Bacteroidota</taxon>
        <taxon>Cytophagia</taxon>
        <taxon>Cytophagales</taxon>
        <taxon>Cyclobacteriaceae</taxon>
        <taxon>Echinicola</taxon>
    </lineage>
</organism>
<dbReference type="Proteomes" id="UP000647133">
    <property type="component" value="Unassembled WGS sequence"/>
</dbReference>
<dbReference type="RefSeq" id="WP_192012045.1">
    <property type="nucleotide sequence ID" value="NZ_JACYTQ010000011.1"/>
</dbReference>
<evidence type="ECO:0000256" key="1">
    <source>
        <dbReference type="SAM" id="Phobius"/>
    </source>
</evidence>
<feature type="transmembrane region" description="Helical" evidence="1">
    <location>
        <begin position="34"/>
        <end position="52"/>
    </location>
</feature>
<proteinExistence type="predicted"/>
<evidence type="ECO:0000259" key="2">
    <source>
        <dbReference type="Pfam" id="PF22570"/>
    </source>
</evidence>
<dbReference type="EMBL" id="JACYTQ010000011">
    <property type="protein sequence ID" value="MBD8491164.1"/>
    <property type="molecule type" value="Genomic_DNA"/>
</dbReference>
<keyword evidence="1" id="KW-1133">Transmembrane helix</keyword>
<protein>
    <recommendedName>
        <fullName evidence="2">LiaF transmembrane domain-containing protein</fullName>
    </recommendedName>
</protein>
<dbReference type="Pfam" id="PF22570">
    <property type="entry name" value="LiaF-TM"/>
    <property type="match status" value="1"/>
</dbReference>
<evidence type="ECO:0000313" key="3">
    <source>
        <dbReference type="EMBL" id="MBD8491164.1"/>
    </source>
</evidence>
<dbReference type="PANTHER" id="PTHR40763:SF5">
    <property type="entry name" value="MEMBRANE PROTEIN"/>
    <property type="match status" value="1"/>
</dbReference>
<keyword evidence="1" id="KW-0472">Membrane</keyword>
<gene>
    <name evidence="3" type="ORF">IFO69_20595</name>
</gene>
<name>A0ABR9AU89_9BACT</name>
<evidence type="ECO:0000313" key="4">
    <source>
        <dbReference type="Proteomes" id="UP000647133"/>
    </source>
</evidence>
<feature type="transmembrane region" description="Helical" evidence="1">
    <location>
        <begin position="12"/>
        <end position="28"/>
    </location>
</feature>
<dbReference type="PANTHER" id="PTHR40763">
    <property type="entry name" value="MEMBRANE PROTEIN-RELATED"/>
    <property type="match status" value="1"/>
</dbReference>
<keyword evidence="1" id="KW-0812">Transmembrane</keyword>
<sequence>MKRKYGNGDGGRVTTGLIVLAIGLFLLLRKMNIFIPDWIFSWPMIFVAIGVISLAKHNFQSGFGAFMLIFGGFFLIKNELNIPFGIEPYLIPIGLIILGIFLLVTKKQNKFQDFSNWSGFSGGTSSGTYEEGKSTGKGETFMSDTSFGHADSAEFQTEQKDMVNSQALFCGIQKRVMSKNFKGGKVSAFFGGTEIDLTQADLAENAVLNVEVAFGGVKLLMPPHWELKMGVTNIFAGVEDKRMYPKSGEETGKVLVINGTVLFGGLEVKSF</sequence>
<dbReference type="InterPro" id="IPR054331">
    <property type="entry name" value="LiaF_TM"/>
</dbReference>